<keyword evidence="3" id="KW-1185">Reference proteome</keyword>
<dbReference type="EMBL" id="BAAAHH010000009">
    <property type="protein sequence ID" value="GAA0950344.1"/>
    <property type="molecule type" value="Genomic_DNA"/>
</dbReference>
<evidence type="ECO:0000259" key="1">
    <source>
        <dbReference type="Pfam" id="PF12275"/>
    </source>
</evidence>
<gene>
    <name evidence="2" type="ORF">GCM10009550_28790</name>
</gene>
<name>A0ABN1R0Z6_9ACTN</name>
<dbReference type="InterPro" id="IPR022060">
    <property type="entry name" value="DUF3616"/>
</dbReference>
<evidence type="ECO:0000313" key="3">
    <source>
        <dbReference type="Proteomes" id="UP001500665"/>
    </source>
</evidence>
<protein>
    <submittedName>
        <fullName evidence="2">DUF3616 domain-containing protein</fullName>
    </submittedName>
</protein>
<evidence type="ECO:0000313" key="2">
    <source>
        <dbReference type="EMBL" id="GAA0950344.1"/>
    </source>
</evidence>
<comment type="caution">
    <text evidence="2">The sequence shown here is derived from an EMBL/GenBank/DDBJ whole genome shotgun (WGS) entry which is preliminary data.</text>
</comment>
<organism evidence="2 3">
    <name type="scientific">Actinocorallia libanotica</name>
    <dbReference type="NCBI Taxonomy" id="46162"/>
    <lineage>
        <taxon>Bacteria</taxon>
        <taxon>Bacillati</taxon>
        <taxon>Actinomycetota</taxon>
        <taxon>Actinomycetes</taxon>
        <taxon>Streptosporangiales</taxon>
        <taxon>Thermomonosporaceae</taxon>
        <taxon>Actinocorallia</taxon>
    </lineage>
</organism>
<sequence length="359" mass="39355">MFVERQIELLFDPLSREAQTHVNLSAVRREGRCLWVAGDETATIERLTETHDADGALTGYAGQVTYRLADFVDLPAGPDEEADIEGLASADGWLWAIGSHSLKRKRVKAEHSGRKSRRRLATVVREENRYILVRLPLEEGPDGLPVPVRTAADGRTAAVLGGRGDSVADLLRDDPHLAPFLSVPSKDNGVDIEGLAVHGDRLYVGFRGPVLRGWAAMVEIWPETDPDDPHRLRLRALNGTRYHSHFLDLRGLGIRDLCPDGDDLLVLAGPSMALSGPVRLFRWVDAVKCDAPEFVHDLVHVGELPHGDGEDHAEGIVVVDGRLLVVYDSPAESRHTPGGGMLADLLRFPGRDDLTFQNG</sequence>
<feature type="domain" description="DUF3616" evidence="1">
    <location>
        <begin position="23"/>
        <end position="344"/>
    </location>
</feature>
<dbReference type="Proteomes" id="UP001500665">
    <property type="component" value="Unassembled WGS sequence"/>
</dbReference>
<proteinExistence type="predicted"/>
<dbReference type="RefSeq" id="WP_344240824.1">
    <property type="nucleotide sequence ID" value="NZ_BAAAHH010000009.1"/>
</dbReference>
<dbReference type="Pfam" id="PF12275">
    <property type="entry name" value="DUF3616"/>
    <property type="match status" value="1"/>
</dbReference>
<accession>A0ABN1R0Z6</accession>
<reference evidence="2 3" key="1">
    <citation type="journal article" date="2019" name="Int. J. Syst. Evol. Microbiol.">
        <title>The Global Catalogue of Microorganisms (GCM) 10K type strain sequencing project: providing services to taxonomists for standard genome sequencing and annotation.</title>
        <authorList>
            <consortium name="The Broad Institute Genomics Platform"/>
            <consortium name="The Broad Institute Genome Sequencing Center for Infectious Disease"/>
            <person name="Wu L."/>
            <person name="Ma J."/>
        </authorList>
    </citation>
    <scope>NUCLEOTIDE SEQUENCE [LARGE SCALE GENOMIC DNA]</scope>
    <source>
        <strain evidence="2 3">JCM 10696</strain>
    </source>
</reference>